<dbReference type="InterPro" id="IPR013233">
    <property type="entry name" value="PIG-X/PBN1"/>
</dbReference>
<evidence type="ECO:0000256" key="7">
    <source>
        <dbReference type="ARBA" id="ARBA00022989"/>
    </source>
</evidence>
<keyword evidence="10" id="KW-0732">Signal</keyword>
<evidence type="ECO:0000313" key="12">
    <source>
        <dbReference type="Proteomes" id="UP000694380"/>
    </source>
</evidence>
<keyword evidence="9" id="KW-0325">Glycoprotein</keyword>
<dbReference type="PANTHER" id="PTHR28650">
    <property type="entry name" value="PHOSPHATIDYLINOSITOL-GLYCAN BIOSYNTHESIS CLASS X PROTEIN"/>
    <property type="match status" value="1"/>
</dbReference>
<keyword evidence="4 10" id="KW-0337">GPI-anchor biosynthesis</keyword>
<dbReference type="Pfam" id="PF08320">
    <property type="entry name" value="PIG-X"/>
    <property type="match status" value="1"/>
</dbReference>
<sequence length="254" mass="28427">MQWMERVFLWKSILTFRVSLLVCTAGNLCAQATCPDITVTQQLLKEGFHRDLLTKVELGAGDEAIGSCTVAIKEHLPTGLYVDPYELASLQQHNLTEALMIPDTVDVESPEYLATDLAIVVYMKPDPQCACCFKAMLPVHCRYHRPTEEDGEALAFLKSPEILIHCHKSFLSVECWKYSEVEAPCSVRNRHTCHWNKVKYKHVNKEVILQVPVGLKQHGALVCAVTLLTTVLCSSLVLAAVCKYGHFSLVHCSE</sequence>
<keyword evidence="12" id="KW-1185">Reference proteome</keyword>
<dbReference type="InterPro" id="IPR040039">
    <property type="entry name" value="PIGX"/>
</dbReference>
<gene>
    <name evidence="11" type="primary">PIGX</name>
</gene>
<name>A0A8C3ICD7_CHRPI</name>
<dbReference type="Ensembl" id="ENSCPBT00000035757.1">
    <property type="protein sequence ID" value="ENSCPBP00000030380.1"/>
    <property type="gene ID" value="ENSCPBG00000021382.1"/>
</dbReference>
<comment type="function">
    <text evidence="10">Stabilizing subunit of the glycosylphosphatidylinositol-mannosyltransferase I complex which catalyzes the transfer of the first mannose, via an alpha-1,4 bond from a dolichol-phosphate-mannose (Dol-P-Man) to the glucosaminyl acyl phosphatidylinositol (GlcN-(acyl)PI) intermediate to generate alpha-D-Man-(1-&gt;4)-alpha-D-GlcN-(1-&gt;6)-(1-radyl,2-acyl-sn-glycero-3-phospho)-2-acyl-inositol and participates in the sixth step of the glycosylphosphatidylinositol-anchor biosynthesis. Probably acts by stabilizing the mannosyltransferase PIGM.</text>
</comment>
<organism evidence="11 12">
    <name type="scientific">Chrysemys picta bellii</name>
    <name type="common">Western painted turtle</name>
    <name type="synonym">Emys bellii</name>
    <dbReference type="NCBI Taxonomy" id="8478"/>
    <lineage>
        <taxon>Eukaryota</taxon>
        <taxon>Metazoa</taxon>
        <taxon>Chordata</taxon>
        <taxon>Craniata</taxon>
        <taxon>Vertebrata</taxon>
        <taxon>Euteleostomi</taxon>
        <taxon>Archelosauria</taxon>
        <taxon>Testudinata</taxon>
        <taxon>Testudines</taxon>
        <taxon>Cryptodira</taxon>
        <taxon>Durocryptodira</taxon>
        <taxon>Testudinoidea</taxon>
        <taxon>Emydidae</taxon>
        <taxon>Chrysemys</taxon>
    </lineage>
</organism>
<evidence type="ECO:0000256" key="5">
    <source>
        <dbReference type="ARBA" id="ARBA00022692"/>
    </source>
</evidence>
<keyword evidence="5" id="KW-0812">Transmembrane</keyword>
<dbReference type="SMART" id="SM00780">
    <property type="entry name" value="PIG-X"/>
    <property type="match status" value="1"/>
</dbReference>
<comment type="pathway">
    <text evidence="2 10">Glycolipid biosynthesis; glycosylphosphatidylinositol-anchor biosynthesis.</text>
</comment>
<evidence type="ECO:0000256" key="8">
    <source>
        <dbReference type="ARBA" id="ARBA00023136"/>
    </source>
</evidence>
<proteinExistence type="inferred from homology"/>
<accession>A0A8C3ICD7</accession>
<protein>
    <recommendedName>
        <fullName evidence="10">Phosphatidylinositol-glycan biosynthesis class X protein</fullName>
    </recommendedName>
</protein>
<keyword evidence="7" id="KW-1133">Transmembrane helix</keyword>
<feature type="chain" id="PRO_5034719222" description="Phosphatidylinositol-glycan biosynthesis class X protein" evidence="10">
    <location>
        <begin position="26"/>
        <end position="254"/>
    </location>
</feature>
<dbReference type="Proteomes" id="UP000694380">
    <property type="component" value="Unplaced"/>
</dbReference>
<evidence type="ECO:0000256" key="10">
    <source>
        <dbReference type="RuleBase" id="RU366056"/>
    </source>
</evidence>
<evidence type="ECO:0000256" key="6">
    <source>
        <dbReference type="ARBA" id="ARBA00022824"/>
    </source>
</evidence>
<dbReference type="PANTHER" id="PTHR28650:SF1">
    <property type="entry name" value="PHOSPHATIDYLINOSITOL-GLYCAN BIOSYNTHESIS CLASS X PROTEIN"/>
    <property type="match status" value="1"/>
</dbReference>
<comment type="similarity">
    <text evidence="3 10">Belongs to the PIGX family.</text>
</comment>
<dbReference type="AlphaFoldDB" id="A0A8C3ICD7"/>
<evidence type="ECO:0000256" key="4">
    <source>
        <dbReference type="ARBA" id="ARBA00022502"/>
    </source>
</evidence>
<comment type="subcellular location">
    <subcellularLocation>
        <location evidence="1 10">Endoplasmic reticulum membrane</location>
        <topology evidence="1 10">Single-pass membrane protein</topology>
    </subcellularLocation>
</comment>
<dbReference type="GO" id="GO:0006506">
    <property type="term" value="P:GPI anchor biosynthetic process"/>
    <property type="evidence" value="ECO:0007669"/>
    <property type="project" value="UniProtKB-UniPathway"/>
</dbReference>
<evidence type="ECO:0000313" key="11">
    <source>
        <dbReference type="Ensembl" id="ENSCPBP00000030380.1"/>
    </source>
</evidence>
<reference evidence="11" key="2">
    <citation type="submission" date="2025-09" db="UniProtKB">
        <authorList>
            <consortium name="Ensembl"/>
        </authorList>
    </citation>
    <scope>IDENTIFICATION</scope>
</reference>
<feature type="signal peptide" evidence="10">
    <location>
        <begin position="1"/>
        <end position="25"/>
    </location>
</feature>
<dbReference type="UniPathway" id="UPA00196"/>
<evidence type="ECO:0000256" key="9">
    <source>
        <dbReference type="ARBA" id="ARBA00023180"/>
    </source>
</evidence>
<keyword evidence="8" id="KW-0472">Membrane</keyword>
<evidence type="ECO:0000256" key="2">
    <source>
        <dbReference type="ARBA" id="ARBA00004687"/>
    </source>
</evidence>
<evidence type="ECO:0000256" key="3">
    <source>
        <dbReference type="ARBA" id="ARBA00010345"/>
    </source>
</evidence>
<reference evidence="11" key="1">
    <citation type="submission" date="2025-08" db="UniProtKB">
        <authorList>
            <consortium name="Ensembl"/>
        </authorList>
    </citation>
    <scope>IDENTIFICATION</scope>
</reference>
<dbReference type="GO" id="GO:0005789">
    <property type="term" value="C:endoplasmic reticulum membrane"/>
    <property type="evidence" value="ECO:0007669"/>
    <property type="project" value="UniProtKB-SubCell"/>
</dbReference>
<evidence type="ECO:0000256" key="1">
    <source>
        <dbReference type="ARBA" id="ARBA00004389"/>
    </source>
</evidence>
<keyword evidence="6 10" id="KW-0256">Endoplasmic reticulum</keyword>
<dbReference type="GeneTree" id="ENSGT00390000017679"/>
<dbReference type="OMA" id="ALSKYMW"/>